<name>A0A9P6NX44_9BASI</name>
<protein>
    <submittedName>
        <fullName evidence="3">Uncharacterized protein</fullName>
    </submittedName>
</protein>
<reference evidence="3" key="1">
    <citation type="submission" date="2013-11" db="EMBL/GenBank/DDBJ databases">
        <title>Genome sequence of the fusiform rust pathogen reveals effectors for host alternation and coevolution with pine.</title>
        <authorList>
            <consortium name="DOE Joint Genome Institute"/>
            <person name="Smith K."/>
            <person name="Pendleton A."/>
            <person name="Kubisiak T."/>
            <person name="Anderson C."/>
            <person name="Salamov A."/>
            <person name="Aerts A."/>
            <person name="Riley R."/>
            <person name="Clum A."/>
            <person name="Lindquist E."/>
            <person name="Ence D."/>
            <person name="Campbell M."/>
            <person name="Kronenberg Z."/>
            <person name="Feau N."/>
            <person name="Dhillon B."/>
            <person name="Hamelin R."/>
            <person name="Burleigh J."/>
            <person name="Smith J."/>
            <person name="Yandell M."/>
            <person name="Nelson C."/>
            <person name="Grigoriev I."/>
            <person name="Davis J."/>
        </authorList>
    </citation>
    <scope>NUCLEOTIDE SEQUENCE</scope>
    <source>
        <strain evidence="3">G11</strain>
    </source>
</reference>
<accession>A0A9P6NX44</accession>
<dbReference type="AlphaFoldDB" id="A0A9P6NX44"/>
<evidence type="ECO:0000313" key="4">
    <source>
        <dbReference type="Proteomes" id="UP000886653"/>
    </source>
</evidence>
<feature type="chain" id="PRO_5040279704" evidence="2">
    <location>
        <begin position="26"/>
        <end position="409"/>
    </location>
</feature>
<proteinExistence type="predicted"/>
<feature type="region of interest" description="Disordered" evidence="1">
    <location>
        <begin position="45"/>
        <end position="65"/>
    </location>
</feature>
<keyword evidence="2" id="KW-0732">Signal</keyword>
<evidence type="ECO:0000313" key="3">
    <source>
        <dbReference type="EMBL" id="KAG0151126.1"/>
    </source>
</evidence>
<sequence>MPGLKSTYVRSILILNLFVILRTLAMERPDVTSLAGDFRAASEEGFPSPTLFSESGTDTEDSEEENVLDEIRAKKKSKKPFISGGISRAQQRLEEYLKSVFMYHWKTQAINSPYPEKFSIPDIRKLQLGTSEFPWADYTLSQFEPLIQFAEERKDELTLKWKLPAFHDTISRDLQASSSSSSIEAQSVEEKLKCLDRLIQLKREMKELCFDIDREVDAILDLFPQPDGPINSIKINLGSAESPLASLKYYTDFITVVELFGSNTIREVNIGQGSQNQIKQLCNDLGLEEEEVMDLIRLQEDLKTHLAIVKGPDVTKAEYLKIEAELDKIPRTYKDSEENFKVAATKQLQNLLAPFPFMYRYIDCAAQFIPDKWGLTQSIERGLLTGASTLVVLLIGFNHWKVAVIQCVS</sequence>
<keyword evidence="4" id="KW-1185">Reference proteome</keyword>
<dbReference type="EMBL" id="MU167215">
    <property type="protein sequence ID" value="KAG0151126.1"/>
    <property type="molecule type" value="Genomic_DNA"/>
</dbReference>
<feature type="signal peptide" evidence="2">
    <location>
        <begin position="1"/>
        <end position="25"/>
    </location>
</feature>
<evidence type="ECO:0000256" key="1">
    <source>
        <dbReference type="SAM" id="MobiDB-lite"/>
    </source>
</evidence>
<dbReference type="Proteomes" id="UP000886653">
    <property type="component" value="Unassembled WGS sequence"/>
</dbReference>
<evidence type="ECO:0000256" key="2">
    <source>
        <dbReference type="SAM" id="SignalP"/>
    </source>
</evidence>
<gene>
    <name evidence="3" type="ORF">CROQUDRAFT_602246</name>
</gene>
<comment type="caution">
    <text evidence="3">The sequence shown here is derived from an EMBL/GenBank/DDBJ whole genome shotgun (WGS) entry which is preliminary data.</text>
</comment>
<organism evidence="3 4">
    <name type="scientific">Cronartium quercuum f. sp. fusiforme G11</name>
    <dbReference type="NCBI Taxonomy" id="708437"/>
    <lineage>
        <taxon>Eukaryota</taxon>
        <taxon>Fungi</taxon>
        <taxon>Dikarya</taxon>
        <taxon>Basidiomycota</taxon>
        <taxon>Pucciniomycotina</taxon>
        <taxon>Pucciniomycetes</taxon>
        <taxon>Pucciniales</taxon>
        <taxon>Coleosporiaceae</taxon>
        <taxon>Cronartium</taxon>
    </lineage>
</organism>